<dbReference type="EMBL" id="BLXT01005746">
    <property type="protein sequence ID" value="GFO25428.1"/>
    <property type="molecule type" value="Genomic_DNA"/>
</dbReference>
<proteinExistence type="predicted"/>
<organism evidence="1 2">
    <name type="scientific">Plakobranchus ocellatus</name>
    <dbReference type="NCBI Taxonomy" id="259542"/>
    <lineage>
        <taxon>Eukaryota</taxon>
        <taxon>Metazoa</taxon>
        <taxon>Spiralia</taxon>
        <taxon>Lophotrochozoa</taxon>
        <taxon>Mollusca</taxon>
        <taxon>Gastropoda</taxon>
        <taxon>Heterobranchia</taxon>
        <taxon>Euthyneura</taxon>
        <taxon>Panpulmonata</taxon>
        <taxon>Sacoglossa</taxon>
        <taxon>Placobranchoidea</taxon>
        <taxon>Plakobranchidae</taxon>
        <taxon>Plakobranchus</taxon>
    </lineage>
</organism>
<sequence>MLLRIAREAHPTHKSIIVSVADKEWILHDHTDREPGRTPVTAIIRWLRGSRNPIDNIAGQWPPVLAFNRTNCLSGGNPRPNLVRAVLLSPSVTPF</sequence>
<evidence type="ECO:0000313" key="2">
    <source>
        <dbReference type="Proteomes" id="UP000735302"/>
    </source>
</evidence>
<dbReference type="AlphaFoldDB" id="A0AAV4C1Y2"/>
<name>A0AAV4C1Y2_9GAST</name>
<gene>
    <name evidence="1" type="ORF">PoB_005193300</name>
</gene>
<keyword evidence="2" id="KW-1185">Reference proteome</keyword>
<accession>A0AAV4C1Y2</accession>
<protein>
    <submittedName>
        <fullName evidence="1">Uncharacterized protein</fullName>
    </submittedName>
</protein>
<evidence type="ECO:0000313" key="1">
    <source>
        <dbReference type="EMBL" id="GFO25428.1"/>
    </source>
</evidence>
<reference evidence="1 2" key="1">
    <citation type="journal article" date="2021" name="Elife">
        <title>Chloroplast acquisition without the gene transfer in kleptoplastic sea slugs, Plakobranchus ocellatus.</title>
        <authorList>
            <person name="Maeda T."/>
            <person name="Takahashi S."/>
            <person name="Yoshida T."/>
            <person name="Shimamura S."/>
            <person name="Takaki Y."/>
            <person name="Nagai Y."/>
            <person name="Toyoda A."/>
            <person name="Suzuki Y."/>
            <person name="Arimoto A."/>
            <person name="Ishii H."/>
            <person name="Satoh N."/>
            <person name="Nishiyama T."/>
            <person name="Hasebe M."/>
            <person name="Maruyama T."/>
            <person name="Minagawa J."/>
            <person name="Obokata J."/>
            <person name="Shigenobu S."/>
        </authorList>
    </citation>
    <scope>NUCLEOTIDE SEQUENCE [LARGE SCALE GENOMIC DNA]</scope>
</reference>
<dbReference type="Proteomes" id="UP000735302">
    <property type="component" value="Unassembled WGS sequence"/>
</dbReference>
<comment type="caution">
    <text evidence="1">The sequence shown here is derived from an EMBL/GenBank/DDBJ whole genome shotgun (WGS) entry which is preliminary data.</text>
</comment>